<dbReference type="RefSeq" id="WP_164357755.1">
    <property type="nucleotide sequence ID" value="NZ_JAAGME010000844.1"/>
</dbReference>
<gene>
    <name evidence="1" type="ORF">G3I39_19995</name>
</gene>
<comment type="caution">
    <text evidence="1">The sequence shown here is derived from an EMBL/GenBank/DDBJ whole genome shotgun (WGS) entry which is preliminary data.</text>
</comment>
<accession>A0A6N9VCL0</accession>
<sequence>MLPETIPTVTLTARYLTPDGRPMSGTVDFRPPALLTHAGEDLFLGGPTRATLDPEGRLRLVLPATDGPGWNPAVWTYTVTERLSGLGRNSRSYQIVLSADHPTVDLADIAPADPANPQYVAVPGPAGRPGELGPQGPAGPAGAVHSVNGKTDPDILLTAADVSALDAARAGAPGGVATLGADGLVPAAQLPAGGGAVASVNGKTGNVTLAATDVGALSQAAGDARYLAVDGSPVTSVNGRTGPVVLTAADVSAVASGDAVLLTGNQTVQGTKTFAAPPLTTVTPTTADQLTRRGYVDAVSSAGSWSPSAVGFAGWAFDPACGSATTAQYCINGWVYLIGVPLHAQTTVRNIAFYVPGYVGNTLGPASFAGLYTSAGARVGLTAPLNSLLSATEGKTVVCPLTTAYTAAPGNYWVALVVNGPNPSNSGPAFLRGSSVGQAPGGSARMPNAFIRHGRLNATGQTSLPASFNAANITADSNAIWAALAS</sequence>
<reference evidence="1 2" key="1">
    <citation type="submission" date="2020-01" db="EMBL/GenBank/DDBJ databases">
        <title>Insect and environment-associated Actinomycetes.</title>
        <authorList>
            <person name="Currrie C."/>
            <person name="Chevrette M."/>
            <person name="Carlson C."/>
            <person name="Stubbendieck R."/>
            <person name="Wendt-Pienkowski E."/>
        </authorList>
    </citation>
    <scope>NUCLEOTIDE SEQUENCE [LARGE SCALE GENOMIC DNA]</scope>
    <source>
        <strain evidence="1 2">SID14438</strain>
    </source>
</reference>
<evidence type="ECO:0000313" key="1">
    <source>
        <dbReference type="EMBL" id="NEB69315.1"/>
    </source>
</evidence>
<organism evidence="1 2">
    <name type="scientific">Streptomyces microflavus</name>
    <name type="common">Streptomyces lipmanii</name>
    <dbReference type="NCBI Taxonomy" id="1919"/>
    <lineage>
        <taxon>Bacteria</taxon>
        <taxon>Bacillati</taxon>
        <taxon>Actinomycetota</taxon>
        <taxon>Actinomycetes</taxon>
        <taxon>Kitasatosporales</taxon>
        <taxon>Streptomycetaceae</taxon>
        <taxon>Streptomyces</taxon>
    </lineage>
</organism>
<evidence type="ECO:0000313" key="2">
    <source>
        <dbReference type="Proteomes" id="UP000471648"/>
    </source>
</evidence>
<name>A0A6N9VCL0_STRMI</name>
<dbReference type="AlphaFoldDB" id="A0A6N9VCL0"/>
<proteinExistence type="predicted"/>
<dbReference type="Proteomes" id="UP000471648">
    <property type="component" value="Unassembled WGS sequence"/>
</dbReference>
<protein>
    <submittedName>
        <fullName evidence="1">Phage tail protein</fullName>
    </submittedName>
</protein>
<dbReference type="EMBL" id="JAAGME010000844">
    <property type="protein sequence ID" value="NEB69315.1"/>
    <property type="molecule type" value="Genomic_DNA"/>
</dbReference>